<dbReference type="PROSITE" id="PS51465">
    <property type="entry name" value="KAZAL_2"/>
    <property type="match status" value="1"/>
</dbReference>
<reference evidence="3" key="1">
    <citation type="submission" date="2023-11" db="EMBL/GenBank/DDBJ databases">
        <title>Genome assemblies of two species of porcelain crab, Petrolisthes cinctipes and Petrolisthes manimaculis (Anomura: Porcellanidae).</title>
        <authorList>
            <person name="Angst P."/>
        </authorList>
    </citation>
    <scope>NUCLEOTIDE SEQUENCE</scope>
    <source>
        <strain evidence="3">PB745_02</strain>
        <tissue evidence="3">Gill</tissue>
    </source>
</reference>
<dbReference type="EMBL" id="JAWZYT010001380">
    <property type="protein sequence ID" value="KAK4312744.1"/>
    <property type="molecule type" value="Genomic_DNA"/>
</dbReference>
<name>A0AAE1PR55_9EUCA</name>
<keyword evidence="4" id="KW-1185">Reference proteome</keyword>
<evidence type="ECO:0000313" key="4">
    <source>
        <dbReference type="Proteomes" id="UP001292094"/>
    </source>
</evidence>
<evidence type="ECO:0000256" key="1">
    <source>
        <dbReference type="SAM" id="SignalP"/>
    </source>
</evidence>
<dbReference type="CDD" id="cd00104">
    <property type="entry name" value="KAZAL_FS"/>
    <property type="match status" value="1"/>
</dbReference>
<dbReference type="AlphaFoldDB" id="A0AAE1PR55"/>
<dbReference type="Pfam" id="PF00050">
    <property type="entry name" value="Kazal_1"/>
    <property type="match status" value="1"/>
</dbReference>
<feature type="signal peptide" evidence="1">
    <location>
        <begin position="1"/>
        <end position="25"/>
    </location>
</feature>
<organism evidence="3 4">
    <name type="scientific">Petrolisthes manimaculis</name>
    <dbReference type="NCBI Taxonomy" id="1843537"/>
    <lineage>
        <taxon>Eukaryota</taxon>
        <taxon>Metazoa</taxon>
        <taxon>Ecdysozoa</taxon>
        <taxon>Arthropoda</taxon>
        <taxon>Crustacea</taxon>
        <taxon>Multicrustacea</taxon>
        <taxon>Malacostraca</taxon>
        <taxon>Eumalacostraca</taxon>
        <taxon>Eucarida</taxon>
        <taxon>Decapoda</taxon>
        <taxon>Pleocyemata</taxon>
        <taxon>Anomura</taxon>
        <taxon>Galatheoidea</taxon>
        <taxon>Porcellanidae</taxon>
        <taxon>Petrolisthes</taxon>
    </lineage>
</organism>
<dbReference type="InterPro" id="IPR036058">
    <property type="entry name" value="Kazal_dom_sf"/>
</dbReference>
<comment type="caution">
    <text evidence="3">The sequence shown here is derived from an EMBL/GenBank/DDBJ whole genome shotgun (WGS) entry which is preliminary data.</text>
</comment>
<dbReference type="Gene3D" id="3.30.60.30">
    <property type="match status" value="1"/>
</dbReference>
<dbReference type="SUPFAM" id="SSF100895">
    <property type="entry name" value="Kazal-type serine protease inhibitors"/>
    <property type="match status" value="1"/>
</dbReference>
<gene>
    <name evidence="3" type="ORF">Pmani_015862</name>
</gene>
<dbReference type="SMART" id="SM00280">
    <property type="entry name" value="KAZAL"/>
    <property type="match status" value="1"/>
</dbReference>
<dbReference type="InterPro" id="IPR002350">
    <property type="entry name" value="Kazal_dom"/>
</dbReference>
<sequence>MSVMRVLSLLVMMFVVLLSLTTTEAAPRSPPFYGPVSPCERHCSREYEPLCGSDGRTYNNRCIFKIGQCYNYRLTFIRPGRCY</sequence>
<protein>
    <recommendedName>
        <fullName evidence="2">Kazal-like domain-containing protein</fullName>
    </recommendedName>
</protein>
<feature type="domain" description="Kazal-like" evidence="2">
    <location>
        <begin position="33"/>
        <end position="83"/>
    </location>
</feature>
<evidence type="ECO:0000259" key="2">
    <source>
        <dbReference type="PROSITE" id="PS51465"/>
    </source>
</evidence>
<feature type="chain" id="PRO_5042215181" description="Kazal-like domain-containing protein" evidence="1">
    <location>
        <begin position="26"/>
        <end position="83"/>
    </location>
</feature>
<proteinExistence type="predicted"/>
<keyword evidence="1" id="KW-0732">Signal</keyword>
<evidence type="ECO:0000313" key="3">
    <source>
        <dbReference type="EMBL" id="KAK4312744.1"/>
    </source>
</evidence>
<dbReference type="Proteomes" id="UP001292094">
    <property type="component" value="Unassembled WGS sequence"/>
</dbReference>
<accession>A0AAE1PR55</accession>